<reference evidence="4" key="4">
    <citation type="submission" date="2017-11" db="EMBL/GenBank/DDBJ databases">
        <title>Complete genome sequence of Serratia sp. ATCC 39006.</title>
        <authorList>
            <person name="Hampton H.G."/>
            <person name="Jackson S.A."/>
            <person name="Jauregui R."/>
            <person name="Poulter G.T.M."/>
            <person name="Salmond G.P.C."/>
            <person name="Fineran P.C."/>
        </authorList>
    </citation>
    <scope>NUCLEOTIDE SEQUENCE</scope>
    <source>
        <strain evidence="4">ATCC 39006</strain>
    </source>
</reference>
<dbReference type="InterPro" id="IPR051803">
    <property type="entry name" value="TA_system_RelE-like_toxin"/>
</dbReference>
<organism evidence="4 5">
    <name type="scientific">Serratia sp. (strain ATCC 39006)</name>
    <name type="common">Prodigiosinella confusarubida</name>
    <dbReference type="NCBI Taxonomy" id="104623"/>
    <lineage>
        <taxon>Bacteria</taxon>
        <taxon>Pseudomonadati</taxon>
        <taxon>Pseudomonadota</taxon>
        <taxon>Gammaproteobacteria</taxon>
        <taxon>Enterobacterales</taxon>
        <taxon>Pectobacteriaceae</taxon>
        <taxon>Prodigiosinella</taxon>
    </lineage>
</organism>
<reference evidence="4 5" key="1">
    <citation type="journal article" date="2013" name="Genome Announc.">
        <title>Draft genome sequence of Serratia sp. strain ATCC 39006, a model bacterium for analysis of the biosynthesis and regulation of prodigiosin, a carbapenem, and gas vesicles.</title>
        <authorList>
            <person name="Fineran P.C."/>
            <person name="Iglesias Cans M.C."/>
            <person name="Ramsay J.P."/>
            <person name="Wilf N.M."/>
            <person name="Cossyleon D."/>
            <person name="McNeil M.B."/>
            <person name="Williamson N.R."/>
            <person name="Monson R.E."/>
            <person name="Becher S.A."/>
            <person name="Stanton J.A."/>
            <person name="Brugger K."/>
            <person name="Brown S.D."/>
            <person name="Salmond G.P."/>
        </authorList>
    </citation>
    <scope>NUCLEOTIDE SEQUENCE [LARGE SCALE GENOMIC DNA]</scope>
    <source>
        <strain evidence="4">ATCC 39006</strain>
        <strain evidence="5">ATCC 39006 / SC 11482</strain>
    </source>
</reference>
<dbReference type="Proteomes" id="UP000233778">
    <property type="component" value="Chromosome"/>
</dbReference>
<keyword evidence="5" id="KW-1185">Reference proteome</keyword>
<evidence type="ECO:0000256" key="2">
    <source>
        <dbReference type="ARBA" id="ARBA00022649"/>
    </source>
</evidence>
<dbReference type="EMBL" id="CP025084">
    <property type="protein sequence ID" value="AUH02673.1"/>
    <property type="molecule type" value="Genomic_DNA"/>
</dbReference>
<evidence type="ECO:0000313" key="4">
    <source>
        <dbReference type="EMBL" id="AUH02673.1"/>
    </source>
</evidence>
<sequence length="91" mass="10904">MEILWTQKAQDDLERIYGFASQYSRQHADDVLDRLIIGTTGLADHPRVGVSQTRYEPREVRKILFDDYEVHYEIQHDAVYIVDLWHTREDR</sequence>
<dbReference type="Pfam" id="PF05016">
    <property type="entry name" value="ParE_toxin"/>
    <property type="match status" value="1"/>
</dbReference>
<dbReference type="KEGG" id="sera:Ser39006_000090"/>
<reference evidence="4" key="2">
    <citation type="submission" date="2013-09" db="EMBL/GenBank/DDBJ databases">
        <authorList>
            <person name="Wang G."/>
            <person name="Yang Y."/>
            <person name="Su Y."/>
        </authorList>
    </citation>
    <scope>NUCLEOTIDE SEQUENCE</scope>
    <source>
        <strain evidence="4">ATCC 39006</strain>
    </source>
</reference>
<evidence type="ECO:0000256" key="1">
    <source>
        <dbReference type="ARBA" id="ARBA00006226"/>
    </source>
</evidence>
<evidence type="ECO:0000313" key="6">
    <source>
        <dbReference type="Proteomes" id="UP000233778"/>
    </source>
</evidence>
<keyword evidence="2" id="KW-1277">Toxin-antitoxin system</keyword>
<reference evidence="3 6" key="3">
    <citation type="submission" date="2017-11" db="EMBL/GenBank/DDBJ databases">
        <title>Complete genome sequence of Serratia sp. ATCC 39006 LacA.</title>
        <authorList>
            <person name="Hampton H.G."/>
            <person name="Jackson S.A."/>
            <person name="Jauregui R."/>
            <person name="Poulter G.T.M."/>
            <person name="Salmond G.P.C."/>
            <person name="Fineran P.C."/>
        </authorList>
    </citation>
    <scope>NUCLEOTIDE SEQUENCE [LARGE SCALE GENOMIC DNA]</scope>
    <source>
        <strain evidence="3 6">ATCC 39006</strain>
    </source>
</reference>
<name>A0A2I5T1A4_SERS3</name>
<proteinExistence type="inferred from homology"/>
<dbReference type="PANTHER" id="PTHR33755">
    <property type="entry name" value="TOXIN PARE1-RELATED"/>
    <property type="match status" value="1"/>
</dbReference>
<dbReference type="AlphaFoldDB" id="A0A2I5T1A4"/>
<dbReference type="RefSeq" id="WP_021014233.1">
    <property type="nucleotide sequence ID" value="NZ_CP025084.1"/>
</dbReference>
<dbReference type="OrthoDB" id="573800at2"/>
<protein>
    <submittedName>
        <fullName evidence="4">Type II toxin-antitoxin system RelE/ParE family toxin</fullName>
    </submittedName>
</protein>
<dbReference type="EMBL" id="CP025085">
    <property type="protein sequence ID" value="AUG98358.1"/>
    <property type="molecule type" value="Genomic_DNA"/>
</dbReference>
<dbReference type="KEGG" id="serq:CWC46_00090"/>
<accession>A0A2I5T1A4</accession>
<evidence type="ECO:0000313" key="5">
    <source>
        <dbReference type="Proteomes" id="UP000017700"/>
    </source>
</evidence>
<dbReference type="Proteomes" id="UP000017700">
    <property type="component" value="Chromosome"/>
</dbReference>
<dbReference type="InterPro" id="IPR007712">
    <property type="entry name" value="RelE/ParE_toxin"/>
</dbReference>
<dbReference type="PANTHER" id="PTHR33755:SF7">
    <property type="entry name" value="TOXIN MODULE OF TOXIN-ANTITOXIN SYSTEM RELE_STBE FAMILY"/>
    <property type="match status" value="1"/>
</dbReference>
<gene>
    <name evidence="3" type="ORF">CWC46_00090</name>
    <name evidence="4" type="ORF">Ser39006_000090</name>
</gene>
<comment type="similarity">
    <text evidence="1">Belongs to the RelE toxin family.</text>
</comment>
<evidence type="ECO:0000313" key="3">
    <source>
        <dbReference type="EMBL" id="AUG98358.1"/>
    </source>
</evidence>
<dbReference type="Gene3D" id="3.30.2310.20">
    <property type="entry name" value="RelE-like"/>
    <property type="match status" value="1"/>
</dbReference>
<dbReference type="InterPro" id="IPR035093">
    <property type="entry name" value="RelE/ParE_toxin_dom_sf"/>
</dbReference>
<dbReference type="STRING" id="104623.Ser39006_00961"/>